<dbReference type="PANTHER" id="PTHR34408">
    <property type="entry name" value="FAMILY PROTEIN, PUTATIVE-RELATED"/>
    <property type="match status" value="1"/>
</dbReference>
<dbReference type="InterPro" id="IPR043992">
    <property type="entry name" value="SLT_3"/>
</dbReference>
<gene>
    <name evidence="4" type="ORF">A2008_02150</name>
</gene>
<dbReference type="Pfam" id="PF08239">
    <property type="entry name" value="SH3_3"/>
    <property type="match status" value="2"/>
</dbReference>
<feature type="domain" description="SH3b" evidence="3">
    <location>
        <begin position="61"/>
        <end position="122"/>
    </location>
</feature>
<feature type="chain" id="PRO_5009533532" description="SH3b domain-containing protein" evidence="2">
    <location>
        <begin position="30"/>
        <end position="405"/>
    </location>
</feature>
<feature type="region of interest" description="Disordered" evidence="1">
    <location>
        <begin position="198"/>
        <end position="272"/>
    </location>
</feature>
<protein>
    <recommendedName>
        <fullName evidence="3">SH3b domain-containing protein</fullName>
    </recommendedName>
</protein>
<dbReference type="PANTHER" id="PTHR34408:SF1">
    <property type="entry name" value="GLYCOSYL HYDROLASE FAMILY 19 DOMAIN-CONTAINING PROTEIN HI_1415"/>
    <property type="match status" value="1"/>
</dbReference>
<evidence type="ECO:0000313" key="4">
    <source>
        <dbReference type="EMBL" id="OGM04720.1"/>
    </source>
</evidence>
<feature type="compositionally biased region" description="Low complexity" evidence="1">
    <location>
        <begin position="198"/>
        <end position="270"/>
    </location>
</feature>
<dbReference type="Proteomes" id="UP000178735">
    <property type="component" value="Unassembled WGS sequence"/>
</dbReference>
<accession>A0A1F7WPE1</accession>
<dbReference type="STRING" id="1817813.A2008_02150"/>
<sequence>MKTKSLLLTLLVIPFLILAAAFTAHPAFAAIDDVAGNISDSSISYDGATSESNLAASAQAAVSGMIMPGLNNVNIRSEAWGDIIGKANSEQPFEITGEDGDWYIVNYNGRKAYILKQAMTADKSIQSNLTADTVTPATVKGCYALNVRTGPWGDKIGWLRNGDRVQITGEDGDWYKIKFGRLTGFVYKSYIGVSGGQQTTSTAGAAQQPTPAQPANNASNNASNAAAGTATATTNAANTQTAQPAAAGASTATAQPAAATATTAATPNPNITSSGNRLIDWLRQVGFKGEGLRIAWAIAMRESNGIPEIGKGHKHFNGYDWGLFQLNKPTFGKRSWWDDAKMVDAIYNAKIVYELSKGGTFWVPWGLSGDGKSMNVSCYKMWSAEKQMNSIWKPFKKWYDKYPLK</sequence>
<feature type="signal peptide" evidence="2">
    <location>
        <begin position="1"/>
        <end position="29"/>
    </location>
</feature>
<dbReference type="Gene3D" id="2.30.30.40">
    <property type="entry name" value="SH3 Domains"/>
    <property type="match status" value="2"/>
</dbReference>
<dbReference type="EMBL" id="MGFH01000137">
    <property type="protein sequence ID" value="OGM04720.1"/>
    <property type="molecule type" value="Genomic_DNA"/>
</dbReference>
<dbReference type="SMART" id="SM00287">
    <property type="entry name" value="SH3b"/>
    <property type="match status" value="2"/>
</dbReference>
<reference evidence="4 5" key="1">
    <citation type="journal article" date="2016" name="Nat. Commun.">
        <title>Thousands of microbial genomes shed light on interconnected biogeochemical processes in an aquifer system.</title>
        <authorList>
            <person name="Anantharaman K."/>
            <person name="Brown C.T."/>
            <person name="Hug L.A."/>
            <person name="Sharon I."/>
            <person name="Castelle C.J."/>
            <person name="Probst A.J."/>
            <person name="Thomas B.C."/>
            <person name="Singh A."/>
            <person name="Wilkins M.J."/>
            <person name="Karaoz U."/>
            <person name="Brodie E.L."/>
            <person name="Williams K.H."/>
            <person name="Hubbard S.S."/>
            <person name="Banfield J.F."/>
        </authorList>
    </citation>
    <scope>NUCLEOTIDE SEQUENCE [LARGE SCALE GENOMIC DNA]</scope>
</reference>
<evidence type="ECO:0000256" key="2">
    <source>
        <dbReference type="SAM" id="SignalP"/>
    </source>
</evidence>
<dbReference type="InterPro" id="IPR052354">
    <property type="entry name" value="Cell_Wall_Dynamics_Protein"/>
</dbReference>
<organism evidence="4 5">
    <name type="scientific">Candidatus Wallbacteria bacterium GWC2_49_35</name>
    <dbReference type="NCBI Taxonomy" id="1817813"/>
    <lineage>
        <taxon>Bacteria</taxon>
        <taxon>Candidatus Walliibacteriota</taxon>
    </lineage>
</organism>
<name>A0A1F7WPE1_9BACT</name>
<dbReference type="Pfam" id="PF18896">
    <property type="entry name" value="SLT_3"/>
    <property type="match status" value="1"/>
</dbReference>
<evidence type="ECO:0000259" key="3">
    <source>
        <dbReference type="SMART" id="SM00287"/>
    </source>
</evidence>
<proteinExistence type="predicted"/>
<dbReference type="InterPro" id="IPR023346">
    <property type="entry name" value="Lysozyme-like_dom_sf"/>
</dbReference>
<evidence type="ECO:0000313" key="5">
    <source>
        <dbReference type="Proteomes" id="UP000178735"/>
    </source>
</evidence>
<keyword evidence="2" id="KW-0732">Signal</keyword>
<evidence type="ECO:0000256" key="1">
    <source>
        <dbReference type="SAM" id="MobiDB-lite"/>
    </source>
</evidence>
<comment type="caution">
    <text evidence="4">The sequence shown here is derived from an EMBL/GenBank/DDBJ whole genome shotgun (WGS) entry which is preliminary data.</text>
</comment>
<dbReference type="AlphaFoldDB" id="A0A1F7WPE1"/>
<feature type="domain" description="SH3b" evidence="3">
    <location>
        <begin position="134"/>
        <end position="195"/>
    </location>
</feature>
<dbReference type="SUPFAM" id="SSF53955">
    <property type="entry name" value="Lysozyme-like"/>
    <property type="match status" value="1"/>
</dbReference>
<dbReference type="InterPro" id="IPR003646">
    <property type="entry name" value="SH3-like_bac-type"/>
</dbReference>